<comment type="subcellular location">
    <subcellularLocation>
        <location evidence="1">Membrane</location>
        <topology evidence="1">Multi-pass membrane protein</topology>
    </subcellularLocation>
</comment>
<dbReference type="EMBL" id="CADEBC010000532">
    <property type="protein sequence ID" value="CAB3248067.1"/>
    <property type="molecule type" value="Genomic_DNA"/>
</dbReference>
<evidence type="ECO:0000256" key="2">
    <source>
        <dbReference type="ARBA" id="ARBA00022692"/>
    </source>
</evidence>
<evidence type="ECO:0000256" key="5">
    <source>
        <dbReference type="PROSITE-ProRule" id="PRU00581"/>
    </source>
</evidence>
<dbReference type="Pfam" id="PF01284">
    <property type="entry name" value="MARVEL"/>
    <property type="match status" value="1"/>
</dbReference>
<keyword evidence="3 6" id="KW-1133">Transmembrane helix</keyword>
<feature type="transmembrane region" description="Helical" evidence="6">
    <location>
        <begin position="39"/>
        <end position="61"/>
    </location>
</feature>
<keyword evidence="2 5" id="KW-0812">Transmembrane</keyword>
<comment type="caution">
    <text evidence="8">The sequence shown here is derived from an EMBL/GenBank/DDBJ whole genome shotgun (WGS) entry which is preliminary data.</text>
</comment>
<protein>
    <recommendedName>
        <fullName evidence="7">MARVEL domain-containing protein</fullName>
    </recommendedName>
</protein>
<keyword evidence="4 5" id="KW-0472">Membrane</keyword>
<accession>A0A8S1AS88</accession>
<feature type="domain" description="MARVEL" evidence="7">
    <location>
        <begin position="32"/>
        <end position="156"/>
    </location>
</feature>
<evidence type="ECO:0000256" key="6">
    <source>
        <dbReference type="SAM" id="Phobius"/>
    </source>
</evidence>
<evidence type="ECO:0000313" key="9">
    <source>
        <dbReference type="Proteomes" id="UP000494106"/>
    </source>
</evidence>
<gene>
    <name evidence="8" type="ORF">APLA_LOCUS11470</name>
</gene>
<dbReference type="InterPro" id="IPR050578">
    <property type="entry name" value="MARVEL-CKLF_proteins"/>
</dbReference>
<dbReference type="PANTHER" id="PTHR22776:SF49">
    <property type="entry name" value="MARVEL DOMAIN-CONTAINING PROTEIN"/>
    <property type="match status" value="1"/>
</dbReference>
<organism evidence="8 9">
    <name type="scientific">Arctia plantaginis</name>
    <name type="common">Wood tiger moth</name>
    <name type="synonym">Phalaena plantaginis</name>
    <dbReference type="NCBI Taxonomy" id="874455"/>
    <lineage>
        <taxon>Eukaryota</taxon>
        <taxon>Metazoa</taxon>
        <taxon>Ecdysozoa</taxon>
        <taxon>Arthropoda</taxon>
        <taxon>Hexapoda</taxon>
        <taxon>Insecta</taxon>
        <taxon>Pterygota</taxon>
        <taxon>Neoptera</taxon>
        <taxon>Endopterygota</taxon>
        <taxon>Lepidoptera</taxon>
        <taxon>Glossata</taxon>
        <taxon>Ditrysia</taxon>
        <taxon>Noctuoidea</taxon>
        <taxon>Erebidae</taxon>
        <taxon>Arctiinae</taxon>
        <taxon>Arctia</taxon>
    </lineage>
</organism>
<evidence type="ECO:0000256" key="1">
    <source>
        <dbReference type="ARBA" id="ARBA00004141"/>
    </source>
</evidence>
<evidence type="ECO:0000313" key="8">
    <source>
        <dbReference type="EMBL" id="CAB3248067.1"/>
    </source>
</evidence>
<dbReference type="PANTHER" id="PTHR22776">
    <property type="entry name" value="MARVEL-CONTAINING POTENTIAL LIPID RAFT-ASSOCIATED PROTEIN"/>
    <property type="match status" value="1"/>
</dbReference>
<dbReference type="AlphaFoldDB" id="A0A8S1AS88"/>
<keyword evidence="9" id="KW-1185">Reference proteome</keyword>
<feature type="transmembrane region" description="Helical" evidence="6">
    <location>
        <begin position="67"/>
        <end position="89"/>
    </location>
</feature>
<evidence type="ECO:0000259" key="7">
    <source>
        <dbReference type="PROSITE" id="PS51225"/>
    </source>
</evidence>
<dbReference type="PROSITE" id="PS51225">
    <property type="entry name" value="MARVEL"/>
    <property type="match status" value="1"/>
</dbReference>
<reference evidence="8 9" key="1">
    <citation type="submission" date="2020-04" db="EMBL/GenBank/DDBJ databases">
        <authorList>
            <person name="Wallbank WR R."/>
            <person name="Pardo Diaz C."/>
            <person name="Kozak K."/>
            <person name="Martin S."/>
            <person name="Jiggins C."/>
            <person name="Moest M."/>
            <person name="Warren A I."/>
            <person name="Byers J.R.P. K."/>
            <person name="Montejo-Kovacevich G."/>
            <person name="Yen C E."/>
        </authorList>
    </citation>
    <scope>NUCLEOTIDE SEQUENCE [LARGE SCALE GENOMIC DNA]</scope>
</reference>
<dbReference type="Proteomes" id="UP000494106">
    <property type="component" value="Unassembled WGS sequence"/>
</dbReference>
<name>A0A8S1AS88_ARCPL</name>
<dbReference type="InterPro" id="IPR008253">
    <property type="entry name" value="Marvel"/>
</dbReference>
<evidence type="ECO:0000256" key="3">
    <source>
        <dbReference type="ARBA" id="ARBA00022989"/>
    </source>
</evidence>
<feature type="transmembrane region" description="Helical" evidence="6">
    <location>
        <begin position="132"/>
        <end position="150"/>
    </location>
</feature>
<evidence type="ECO:0000256" key="4">
    <source>
        <dbReference type="ARBA" id="ARBA00023136"/>
    </source>
</evidence>
<sequence length="180" mass="19917">MAYPSHPPPAPPQTMGSTNTVFNKETRFDLSYITTLPGVIKIVVLVLNLIGFICIQCSAFRSNGRGVYFSLVTHIGFWFSGILLLLYLFHVVEKYHNIKWLKIEMIAYIVMVFLYVIASTIVVAFGAAAYSAAGFFGYLAMVVYGVDAFIKYKALKAGELAQGQRVVTKQTHVLTPPALP</sequence>
<feature type="transmembrane region" description="Helical" evidence="6">
    <location>
        <begin position="105"/>
        <end position="126"/>
    </location>
</feature>
<proteinExistence type="predicted"/>
<dbReference type="GO" id="GO:0016020">
    <property type="term" value="C:membrane"/>
    <property type="evidence" value="ECO:0007669"/>
    <property type="project" value="UniProtKB-SubCell"/>
</dbReference>
<dbReference type="OrthoDB" id="10028364at2759"/>